<reference evidence="3 4" key="1">
    <citation type="submission" date="2020-04" db="EMBL/GenBank/DDBJ databases">
        <authorList>
            <person name="Wallbank WR R."/>
            <person name="Pardo Diaz C."/>
            <person name="Kozak K."/>
            <person name="Martin S."/>
            <person name="Jiggins C."/>
            <person name="Moest M."/>
            <person name="Warren A I."/>
            <person name="Byers J.R.P. K."/>
            <person name="Montejo-Kovacevich G."/>
            <person name="Yen C E."/>
        </authorList>
    </citation>
    <scope>NUCLEOTIDE SEQUENCE [LARGE SCALE GENOMIC DNA]</scope>
</reference>
<dbReference type="AlphaFoldDB" id="A0A8S1AXN6"/>
<dbReference type="EMBL" id="CADEBC010000594">
    <property type="protein sequence ID" value="CAB3257909.1"/>
    <property type="molecule type" value="Genomic_DNA"/>
</dbReference>
<proteinExistence type="predicted"/>
<protein>
    <submittedName>
        <fullName evidence="1">Uncharacterized protein</fullName>
    </submittedName>
</protein>
<dbReference type="Proteomes" id="UP000494106">
    <property type="component" value="Unassembled WGS sequence"/>
</dbReference>
<dbReference type="EMBL" id="CADEBD010000353">
    <property type="protein sequence ID" value="CAB3251048.1"/>
    <property type="molecule type" value="Genomic_DNA"/>
</dbReference>
<evidence type="ECO:0000313" key="4">
    <source>
        <dbReference type="Proteomes" id="UP000494256"/>
    </source>
</evidence>
<comment type="caution">
    <text evidence="1">The sequence shown here is derived from an EMBL/GenBank/DDBJ whole genome shotgun (WGS) entry which is preliminary data.</text>
</comment>
<gene>
    <name evidence="1" type="ORF">APLA_LOCUS13473</name>
    <name evidence="2" type="ORF">APLA_LOCUS16256</name>
</gene>
<evidence type="ECO:0000313" key="1">
    <source>
        <dbReference type="EMBL" id="CAB3251048.1"/>
    </source>
</evidence>
<keyword evidence="3" id="KW-1185">Reference proteome</keyword>
<evidence type="ECO:0000313" key="3">
    <source>
        <dbReference type="Proteomes" id="UP000494106"/>
    </source>
</evidence>
<accession>A0A8S1AXN6</accession>
<name>A0A8S1AXN6_ARCPL</name>
<organism evidence="1 4">
    <name type="scientific">Arctia plantaginis</name>
    <name type="common">Wood tiger moth</name>
    <name type="synonym">Phalaena plantaginis</name>
    <dbReference type="NCBI Taxonomy" id="874455"/>
    <lineage>
        <taxon>Eukaryota</taxon>
        <taxon>Metazoa</taxon>
        <taxon>Ecdysozoa</taxon>
        <taxon>Arthropoda</taxon>
        <taxon>Hexapoda</taxon>
        <taxon>Insecta</taxon>
        <taxon>Pterygota</taxon>
        <taxon>Neoptera</taxon>
        <taxon>Endopterygota</taxon>
        <taxon>Lepidoptera</taxon>
        <taxon>Glossata</taxon>
        <taxon>Ditrysia</taxon>
        <taxon>Noctuoidea</taxon>
        <taxon>Erebidae</taxon>
        <taxon>Arctiinae</taxon>
        <taxon>Arctia</taxon>
    </lineage>
</organism>
<sequence length="67" mass="8078">MQERLFYDRLLQGVRRGATRNRQVRAFQGIYKNNTWGRSWDLGRNASQRPISRDAWSLCTYTTRRNK</sequence>
<evidence type="ECO:0000313" key="2">
    <source>
        <dbReference type="EMBL" id="CAB3257909.1"/>
    </source>
</evidence>
<dbReference type="Proteomes" id="UP000494256">
    <property type="component" value="Unassembled WGS sequence"/>
</dbReference>